<accession>A0A316UTD0</accession>
<keyword evidence="1" id="KW-0732">Signal</keyword>
<evidence type="ECO:0000256" key="1">
    <source>
        <dbReference type="SAM" id="SignalP"/>
    </source>
</evidence>
<feature type="chain" id="PRO_5016247883" evidence="1">
    <location>
        <begin position="23"/>
        <end position="153"/>
    </location>
</feature>
<evidence type="ECO:0000313" key="3">
    <source>
        <dbReference type="Proteomes" id="UP000245884"/>
    </source>
</evidence>
<evidence type="ECO:0000313" key="2">
    <source>
        <dbReference type="EMBL" id="PWN28539.1"/>
    </source>
</evidence>
<name>A0A316UTD0_9BASI</name>
<dbReference type="AlphaFoldDB" id="A0A316UTD0"/>
<organism evidence="2 3">
    <name type="scientific">Jaminaea rosea</name>
    <dbReference type="NCBI Taxonomy" id="1569628"/>
    <lineage>
        <taxon>Eukaryota</taxon>
        <taxon>Fungi</taxon>
        <taxon>Dikarya</taxon>
        <taxon>Basidiomycota</taxon>
        <taxon>Ustilaginomycotina</taxon>
        <taxon>Exobasidiomycetes</taxon>
        <taxon>Microstromatales</taxon>
        <taxon>Microstromatales incertae sedis</taxon>
        <taxon>Jaminaea</taxon>
    </lineage>
</organism>
<feature type="signal peptide" evidence="1">
    <location>
        <begin position="1"/>
        <end position="22"/>
    </location>
</feature>
<keyword evidence="3" id="KW-1185">Reference proteome</keyword>
<dbReference type="GeneID" id="37026539"/>
<dbReference type="RefSeq" id="XP_025363151.1">
    <property type="nucleotide sequence ID" value="XM_025504716.1"/>
</dbReference>
<proteinExistence type="predicted"/>
<reference evidence="2 3" key="1">
    <citation type="journal article" date="2018" name="Mol. Biol. Evol.">
        <title>Broad Genomic Sampling Reveals a Smut Pathogenic Ancestry of the Fungal Clade Ustilaginomycotina.</title>
        <authorList>
            <person name="Kijpornyongpan T."/>
            <person name="Mondo S.J."/>
            <person name="Barry K."/>
            <person name="Sandor L."/>
            <person name="Lee J."/>
            <person name="Lipzen A."/>
            <person name="Pangilinan J."/>
            <person name="LaButti K."/>
            <person name="Hainaut M."/>
            <person name="Henrissat B."/>
            <person name="Grigoriev I.V."/>
            <person name="Spatafora J.W."/>
            <person name="Aime M.C."/>
        </authorList>
    </citation>
    <scope>NUCLEOTIDE SEQUENCE [LARGE SCALE GENOMIC DNA]</scope>
    <source>
        <strain evidence="2 3">MCA 5214</strain>
    </source>
</reference>
<dbReference type="EMBL" id="KZ819665">
    <property type="protein sequence ID" value="PWN28539.1"/>
    <property type="molecule type" value="Genomic_DNA"/>
</dbReference>
<gene>
    <name evidence="2" type="ORF">BDZ90DRAFT_226619</name>
</gene>
<dbReference type="Proteomes" id="UP000245884">
    <property type="component" value="Unassembled WGS sequence"/>
</dbReference>
<sequence length="153" mass="16329">MLLLALSKVLAVASLWITAAMAHYITLTNTCPQLHSHGVIGDADWHGLFKPINPQIGRVDTVNDTTCYLNTGFGLVTTNIFHDASDITVSLNPNLTGVPPNAVFFGELGIDVDQTDSHDTIRCSSKDRGICNGDVGIPNRGGHPAFAKLTITC</sequence>
<protein>
    <submittedName>
        <fullName evidence="2">Uncharacterized protein</fullName>
    </submittedName>
</protein>